<organism evidence="2 3">
    <name type="scientific">Pleurodeles waltl</name>
    <name type="common">Iberian ribbed newt</name>
    <dbReference type="NCBI Taxonomy" id="8319"/>
    <lineage>
        <taxon>Eukaryota</taxon>
        <taxon>Metazoa</taxon>
        <taxon>Chordata</taxon>
        <taxon>Craniata</taxon>
        <taxon>Vertebrata</taxon>
        <taxon>Euteleostomi</taxon>
        <taxon>Amphibia</taxon>
        <taxon>Batrachia</taxon>
        <taxon>Caudata</taxon>
        <taxon>Salamandroidea</taxon>
        <taxon>Salamandridae</taxon>
        <taxon>Pleurodelinae</taxon>
        <taxon>Pleurodeles</taxon>
    </lineage>
</organism>
<name>A0AAV7W318_PLEWA</name>
<proteinExistence type="predicted"/>
<dbReference type="EMBL" id="JANPWB010000002">
    <property type="protein sequence ID" value="KAJ1206685.1"/>
    <property type="molecule type" value="Genomic_DNA"/>
</dbReference>
<sequence length="88" mass="10054">MSRHRNVHGYNYDEDFDDDDVYGQSVEDDYCISPATASQFIYSKRGKLSAFAEPLEEEYGEEQPDNAMPTLSCSDQDGRERGRIYPSS</sequence>
<reference evidence="2" key="1">
    <citation type="journal article" date="2022" name="bioRxiv">
        <title>Sequencing and chromosome-scale assembly of the giantPleurodeles waltlgenome.</title>
        <authorList>
            <person name="Brown T."/>
            <person name="Elewa A."/>
            <person name="Iarovenko S."/>
            <person name="Subramanian E."/>
            <person name="Araus A.J."/>
            <person name="Petzold A."/>
            <person name="Susuki M."/>
            <person name="Suzuki K.-i.T."/>
            <person name="Hayashi T."/>
            <person name="Toyoda A."/>
            <person name="Oliveira C."/>
            <person name="Osipova E."/>
            <person name="Leigh N.D."/>
            <person name="Simon A."/>
            <person name="Yun M.H."/>
        </authorList>
    </citation>
    <scope>NUCLEOTIDE SEQUENCE</scope>
    <source>
        <strain evidence="2">20211129_DDA</strain>
        <tissue evidence="2">Liver</tissue>
    </source>
</reference>
<evidence type="ECO:0000313" key="3">
    <source>
        <dbReference type="Proteomes" id="UP001066276"/>
    </source>
</evidence>
<dbReference type="Proteomes" id="UP001066276">
    <property type="component" value="Chromosome 1_2"/>
</dbReference>
<protein>
    <submittedName>
        <fullName evidence="2">Uncharacterized protein</fullName>
    </submittedName>
</protein>
<feature type="compositionally biased region" description="Acidic residues" evidence="1">
    <location>
        <begin position="54"/>
        <end position="64"/>
    </location>
</feature>
<accession>A0AAV7W318</accession>
<keyword evidence="3" id="KW-1185">Reference proteome</keyword>
<evidence type="ECO:0000313" key="2">
    <source>
        <dbReference type="EMBL" id="KAJ1206685.1"/>
    </source>
</evidence>
<evidence type="ECO:0000256" key="1">
    <source>
        <dbReference type="SAM" id="MobiDB-lite"/>
    </source>
</evidence>
<feature type="region of interest" description="Disordered" evidence="1">
    <location>
        <begin position="54"/>
        <end position="88"/>
    </location>
</feature>
<feature type="compositionally biased region" description="Basic and acidic residues" evidence="1">
    <location>
        <begin position="76"/>
        <end position="88"/>
    </location>
</feature>
<gene>
    <name evidence="2" type="ORF">NDU88_002086</name>
</gene>
<comment type="caution">
    <text evidence="2">The sequence shown here is derived from an EMBL/GenBank/DDBJ whole genome shotgun (WGS) entry which is preliminary data.</text>
</comment>
<dbReference type="AlphaFoldDB" id="A0AAV7W318"/>